<dbReference type="FunFam" id="1.20.58.390:FF:000221">
    <property type="entry name" value="AcetylCholine Receptor"/>
    <property type="match status" value="1"/>
</dbReference>
<feature type="transmembrane region" description="Helical" evidence="1">
    <location>
        <begin position="42"/>
        <end position="60"/>
    </location>
</feature>
<dbReference type="InterPro" id="IPR038050">
    <property type="entry name" value="Neuro_actylchol_rec"/>
</dbReference>
<dbReference type="SMR" id="A0A0M7RDU0"/>
<evidence type="ECO:0000256" key="1">
    <source>
        <dbReference type="SAM" id="Phobius"/>
    </source>
</evidence>
<proteinExistence type="predicted"/>
<dbReference type="CTD" id="191603"/>
<sequence length="78" mass="9223">MYNVVVDVLSSVQSIRQDLTSQEHLKRIRKEWQMLARMLEKIIMWIFIISTVAFASFMLYDTQDPPIITNEVMRSKST</sequence>
<dbReference type="OrthoDB" id="5975154at2759"/>
<organism evidence="2 3">
    <name type="scientific">Caenorhabditis elegans</name>
    <dbReference type="NCBI Taxonomy" id="6239"/>
    <lineage>
        <taxon>Eukaryota</taxon>
        <taxon>Metazoa</taxon>
        <taxon>Ecdysozoa</taxon>
        <taxon>Nematoda</taxon>
        <taxon>Chromadorea</taxon>
        <taxon>Rhabditida</taxon>
        <taxon>Rhabditina</taxon>
        <taxon>Rhabditomorpha</taxon>
        <taxon>Rhabditoidea</taxon>
        <taxon>Rhabditidae</taxon>
        <taxon>Peloderinae</taxon>
        <taxon>Caenorhabditis</taxon>
    </lineage>
</organism>
<dbReference type="ExpressionAtlas" id="A0A0M7RDU0">
    <property type="expression patterns" value="baseline and differential"/>
</dbReference>
<dbReference type="SUPFAM" id="SSF90112">
    <property type="entry name" value="Neurotransmitter-gated ion-channel transmembrane pore"/>
    <property type="match status" value="1"/>
</dbReference>
<evidence type="ECO:0000313" key="2">
    <source>
        <dbReference type="EMBL" id="CUR30031.1"/>
    </source>
</evidence>
<dbReference type="RefSeq" id="NP_001303732.1">
    <property type="nucleotide sequence ID" value="NM_001316803.3"/>
</dbReference>
<dbReference type="GO" id="GO:0006811">
    <property type="term" value="P:monoatomic ion transport"/>
    <property type="evidence" value="ECO:0007669"/>
    <property type="project" value="InterPro"/>
</dbReference>
<evidence type="ECO:0000313" key="3">
    <source>
        <dbReference type="Proteomes" id="UP000001940"/>
    </source>
</evidence>
<dbReference type="AlphaFoldDB" id="A0A0M7RDU0"/>
<accession>A0A0M7RDU0</accession>
<dbReference type="EMBL" id="BX284605">
    <property type="protein sequence ID" value="CUR30031.1"/>
    <property type="molecule type" value="Genomic_DNA"/>
</dbReference>
<dbReference type="Gene3D" id="1.20.58.390">
    <property type="entry name" value="Neurotransmitter-gated ion-channel transmembrane domain"/>
    <property type="match status" value="1"/>
</dbReference>
<evidence type="ECO:0000313" key="4">
    <source>
        <dbReference type="WormBase" id="F53E10.2h"/>
    </source>
</evidence>
<dbReference type="InterPro" id="IPR036719">
    <property type="entry name" value="Neuro-gated_channel_TM_sf"/>
</dbReference>
<dbReference type="WormBase" id="F53E10.2h">
    <property type="protein sequence ID" value="CE51143"/>
    <property type="gene ID" value="WBGene00000056"/>
    <property type="gene designation" value="acr-17"/>
</dbReference>
<dbReference type="AGR" id="WB:WBGene00000056"/>
<reference evidence="2 3" key="1">
    <citation type="journal article" date="1998" name="Science">
        <title>Genome sequence of the nematode C. elegans: a platform for investigating biology.</title>
        <authorList>
            <consortium name="The C. elegans sequencing consortium"/>
            <person name="Sulson J.E."/>
            <person name="Waterston R."/>
        </authorList>
    </citation>
    <scope>NUCLEOTIDE SEQUENCE [LARGE SCALE GENOMIC DNA]</scope>
    <source>
        <strain evidence="2 3">Bristol N2</strain>
    </source>
</reference>
<dbReference type="GeneID" id="191603"/>
<keyword evidence="1" id="KW-0812">Transmembrane</keyword>
<keyword evidence="3" id="KW-1185">Reference proteome</keyword>
<name>A0A0M7RDU0_CAEEL</name>
<dbReference type="Proteomes" id="UP000001940">
    <property type="component" value="Chromosome V"/>
</dbReference>
<keyword evidence="1" id="KW-1133">Transmembrane helix</keyword>
<gene>
    <name evidence="2 4" type="primary">acr-17</name>
    <name evidence="2" type="ORF">CELE_F53E10.2</name>
    <name evidence="4" type="ORF">F53E10.2</name>
</gene>
<dbReference type="GO" id="GO:0016020">
    <property type="term" value="C:membrane"/>
    <property type="evidence" value="ECO:0007669"/>
    <property type="project" value="InterPro"/>
</dbReference>
<dbReference type="Bgee" id="WBGene00000056">
    <property type="expression patterns" value="Expressed in larva and 2 other cell types or tissues"/>
</dbReference>
<keyword evidence="1" id="KW-0472">Membrane</keyword>
<protein>
    <submittedName>
        <fullName evidence="2">Neur_chan_memb domain-containing protein</fullName>
    </submittedName>
</protein>